<accession>A0ABQ3WY18</accession>
<organism evidence="3">
    <name type="scientific">Actinoplanes campanulatus</name>
    <dbReference type="NCBI Taxonomy" id="113559"/>
    <lineage>
        <taxon>Bacteria</taxon>
        <taxon>Bacillati</taxon>
        <taxon>Actinomycetota</taxon>
        <taxon>Actinomycetes</taxon>
        <taxon>Micromonosporales</taxon>
        <taxon>Micromonosporaceae</taxon>
        <taxon>Actinoplanes</taxon>
    </lineage>
</organism>
<feature type="region of interest" description="Disordered" evidence="1">
    <location>
        <begin position="66"/>
        <end position="118"/>
    </location>
</feature>
<keyword evidence="2" id="KW-0472">Membrane</keyword>
<sequence length="118" mass="12261">MLTGRQTMTVRAGAVLPDELPSAALVLVVGMVLLLRSVACRHAEGALGTRRAECQVTVVVQLTGGSDRGSDPCGSLTATVVTVSRSGGSGRGRSGRDGERGERREGREVRSARATSRV</sequence>
<evidence type="ECO:0000256" key="2">
    <source>
        <dbReference type="SAM" id="Phobius"/>
    </source>
</evidence>
<protein>
    <recommendedName>
        <fullName evidence="4">Secreted protein</fullName>
    </recommendedName>
</protein>
<gene>
    <name evidence="3" type="ORF">Aca07nite_84620</name>
</gene>
<feature type="compositionally biased region" description="Basic and acidic residues" evidence="1">
    <location>
        <begin position="94"/>
        <end position="111"/>
    </location>
</feature>
<evidence type="ECO:0000256" key="1">
    <source>
        <dbReference type="SAM" id="MobiDB-lite"/>
    </source>
</evidence>
<proteinExistence type="predicted"/>
<evidence type="ECO:0000313" key="3">
    <source>
        <dbReference type="EMBL" id="GID51187.1"/>
    </source>
</evidence>
<evidence type="ECO:0008006" key="4">
    <source>
        <dbReference type="Google" id="ProtNLM"/>
    </source>
</evidence>
<keyword evidence="2" id="KW-1133">Transmembrane helix</keyword>
<keyword evidence="2" id="KW-0812">Transmembrane</keyword>
<dbReference type="EMBL" id="BOMF01000172">
    <property type="protein sequence ID" value="GID51187.1"/>
    <property type="molecule type" value="Genomic_DNA"/>
</dbReference>
<name>A0ABQ3WY18_9ACTN</name>
<feature type="transmembrane region" description="Helical" evidence="2">
    <location>
        <begin position="20"/>
        <end position="39"/>
    </location>
</feature>
<reference evidence="3" key="1">
    <citation type="submission" date="2021-01" db="EMBL/GenBank/DDBJ databases">
        <title>Whole genome shotgun sequence of Actinoplanes capillaceus NBRC 16408.</title>
        <authorList>
            <person name="Komaki H."/>
            <person name="Tamura T."/>
        </authorList>
    </citation>
    <scope>NUCLEOTIDE SEQUENCE [LARGE SCALE GENOMIC DNA]</scope>
    <source>
        <strain evidence="3">NBRC 16408</strain>
    </source>
</reference>
<comment type="caution">
    <text evidence="3">The sequence shown here is derived from an EMBL/GenBank/DDBJ whole genome shotgun (WGS) entry which is preliminary data.</text>
</comment>